<dbReference type="EMBL" id="JAWMAJ010000201">
    <property type="protein sequence ID" value="MDV7222006.1"/>
    <property type="molecule type" value="Genomic_DNA"/>
</dbReference>
<proteinExistence type="predicted"/>
<evidence type="ECO:0000313" key="1">
    <source>
        <dbReference type="EMBL" id="MDV7222006.1"/>
    </source>
</evidence>
<comment type="caution">
    <text evidence="1">The sequence shown here is derived from an EMBL/GenBank/DDBJ whole genome shotgun (WGS) entry which is preliminary data.</text>
</comment>
<reference evidence="1 2" key="1">
    <citation type="submission" date="2023-10" db="EMBL/GenBank/DDBJ databases">
        <title>Characterization of rhizosphere-enriched actinobacteria from wheat plants lab-grown on chernevaya soil.</title>
        <authorList>
            <person name="Tikhonova E.N."/>
            <person name="Konopkin A."/>
            <person name="Kravchenko I.K."/>
        </authorList>
    </citation>
    <scope>NUCLEOTIDE SEQUENCE [LARGE SCALE GENOMIC DNA]</scope>
    <source>
        <strain evidence="1 2">RR29</strain>
    </source>
</reference>
<dbReference type="Proteomes" id="UP001187346">
    <property type="component" value="Unassembled WGS sequence"/>
</dbReference>
<sequence>MNGHFSNDALRPGTSEAVCLGPYGDPSDGMDCSSTARFQVLRHRQPVLLVCPVHLGPSLLMADGVLWPPQLSLIR</sequence>
<keyword evidence="2" id="KW-1185">Reference proteome</keyword>
<dbReference type="RefSeq" id="WP_317774996.1">
    <property type="nucleotide sequence ID" value="NZ_JAWMAJ010000201.1"/>
</dbReference>
<evidence type="ECO:0000313" key="2">
    <source>
        <dbReference type="Proteomes" id="UP001187346"/>
    </source>
</evidence>
<gene>
    <name evidence="1" type="ORF">R5A26_39340</name>
</gene>
<organism evidence="1 2">
    <name type="scientific">Streptomyces prunicolor</name>
    <dbReference type="NCBI Taxonomy" id="67348"/>
    <lineage>
        <taxon>Bacteria</taxon>
        <taxon>Bacillati</taxon>
        <taxon>Actinomycetota</taxon>
        <taxon>Actinomycetes</taxon>
        <taxon>Kitasatosporales</taxon>
        <taxon>Streptomycetaceae</taxon>
        <taxon>Streptomyces</taxon>
    </lineage>
</organism>
<accession>A0ABU4FPZ8</accession>
<protein>
    <submittedName>
        <fullName evidence="1">Uncharacterized protein</fullName>
    </submittedName>
</protein>
<name>A0ABU4FPZ8_9ACTN</name>